<name>A0A9P4ME03_9PEZI</name>
<evidence type="ECO:0000313" key="1">
    <source>
        <dbReference type="EMBL" id="KAF2102144.1"/>
    </source>
</evidence>
<reference evidence="1" key="1">
    <citation type="journal article" date="2020" name="Stud. Mycol.">
        <title>101 Dothideomycetes genomes: a test case for predicting lifestyles and emergence of pathogens.</title>
        <authorList>
            <person name="Haridas S."/>
            <person name="Albert R."/>
            <person name="Binder M."/>
            <person name="Bloem J."/>
            <person name="Labutti K."/>
            <person name="Salamov A."/>
            <person name="Andreopoulos B."/>
            <person name="Baker S."/>
            <person name="Barry K."/>
            <person name="Bills G."/>
            <person name="Bluhm B."/>
            <person name="Cannon C."/>
            <person name="Castanera R."/>
            <person name="Culley D."/>
            <person name="Daum C."/>
            <person name="Ezra D."/>
            <person name="Gonzalez J."/>
            <person name="Henrissat B."/>
            <person name="Kuo A."/>
            <person name="Liang C."/>
            <person name="Lipzen A."/>
            <person name="Lutzoni F."/>
            <person name="Magnuson J."/>
            <person name="Mondo S."/>
            <person name="Nolan M."/>
            <person name="Ohm R."/>
            <person name="Pangilinan J."/>
            <person name="Park H.-J."/>
            <person name="Ramirez L."/>
            <person name="Alfaro M."/>
            <person name="Sun H."/>
            <person name="Tritt A."/>
            <person name="Yoshinaga Y."/>
            <person name="Zwiers L.-H."/>
            <person name="Turgeon B."/>
            <person name="Goodwin S."/>
            <person name="Spatafora J."/>
            <person name="Crous P."/>
            <person name="Grigoriev I."/>
        </authorList>
    </citation>
    <scope>NUCLEOTIDE SEQUENCE</scope>
    <source>
        <strain evidence="1">CBS 133067</strain>
    </source>
</reference>
<sequence>MSSLKPLIARLASATAHFSYRQEHPSTSRAKRPCRAEHALERAEILHVTCRSPSRPSRCRPFPWKKVALATAGTSGSSFCGWDDVRSVAEWLQMGRMPLSARGAGHSENLCVSCKGKAAGKQPNLDRAPFPFLALTDAAFETGPRAGFSPSGAAGRK</sequence>
<protein>
    <submittedName>
        <fullName evidence="1">Uncharacterized protein</fullName>
    </submittedName>
</protein>
<accession>A0A9P4ME03</accession>
<dbReference type="Proteomes" id="UP000799772">
    <property type="component" value="Unassembled WGS sequence"/>
</dbReference>
<dbReference type="EMBL" id="ML978123">
    <property type="protein sequence ID" value="KAF2102144.1"/>
    <property type="molecule type" value="Genomic_DNA"/>
</dbReference>
<dbReference type="AlphaFoldDB" id="A0A9P4ME03"/>
<comment type="caution">
    <text evidence="1">The sequence shown here is derived from an EMBL/GenBank/DDBJ whole genome shotgun (WGS) entry which is preliminary data.</text>
</comment>
<gene>
    <name evidence="1" type="ORF">NA57DRAFT_54069</name>
</gene>
<proteinExistence type="predicted"/>
<evidence type="ECO:0000313" key="2">
    <source>
        <dbReference type="Proteomes" id="UP000799772"/>
    </source>
</evidence>
<keyword evidence="2" id="KW-1185">Reference proteome</keyword>
<organism evidence="1 2">
    <name type="scientific">Rhizodiscina lignyota</name>
    <dbReference type="NCBI Taxonomy" id="1504668"/>
    <lineage>
        <taxon>Eukaryota</taxon>
        <taxon>Fungi</taxon>
        <taxon>Dikarya</taxon>
        <taxon>Ascomycota</taxon>
        <taxon>Pezizomycotina</taxon>
        <taxon>Dothideomycetes</taxon>
        <taxon>Pleosporomycetidae</taxon>
        <taxon>Aulographales</taxon>
        <taxon>Rhizodiscinaceae</taxon>
        <taxon>Rhizodiscina</taxon>
    </lineage>
</organism>